<protein>
    <submittedName>
        <fullName evidence="1">SHI-related sequence 7</fullName>
    </submittedName>
</protein>
<proteinExistence type="predicted"/>
<dbReference type="Proteomes" id="UP000325081">
    <property type="component" value="Unassembled WGS sequence"/>
</dbReference>
<evidence type="ECO:0000313" key="1">
    <source>
        <dbReference type="EMBL" id="GER40095.1"/>
    </source>
</evidence>
<dbReference type="AlphaFoldDB" id="A0A5A7Q4H4"/>
<gene>
    <name evidence="1" type="ORF">STAS_16751</name>
</gene>
<sequence length="180" mass="20087">MEGLDGGGRWWLSTRGGGSRWLTATGGRTASRSRWLSCSPVSGGARRSPPCYRTDRLCRRRAAAVGRRTVTSWFLRKREREREREREVQWNGDGGDTPAAVVRHSSGGGIFFPAAGKICLYVMVSVDKRRDRTLINPKHPHFPDLSRNNLSFGTTRSTDIFGNGRTAAKAFKSNRFQAKS</sequence>
<organism evidence="1 2">
    <name type="scientific">Striga asiatica</name>
    <name type="common">Asiatic witchweed</name>
    <name type="synonym">Buchnera asiatica</name>
    <dbReference type="NCBI Taxonomy" id="4170"/>
    <lineage>
        <taxon>Eukaryota</taxon>
        <taxon>Viridiplantae</taxon>
        <taxon>Streptophyta</taxon>
        <taxon>Embryophyta</taxon>
        <taxon>Tracheophyta</taxon>
        <taxon>Spermatophyta</taxon>
        <taxon>Magnoliopsida</taxon>
        <taxon>eudicotyledons</taxon>
        <taxon>Gunneridae</taxon>
        <taxon>Pentapetalae</taxon>
        <taxon>asterids</taxon>
        <taxon>lamiids</taxon>
        <taxon>Lamiales</taxon>
        <taxon>Orobanchaceae</taxon>
        <taxon>Buchnereae</taxon>
        <taxon>Striga</taxon>
    </lineage>
</organism>
<dbReference type="EMBL" id="BKCP01005827">
    <property type="protein sequence ID" value="GER40095.1"/>
    <property type="molecule type" value="Genomic_DNA"/>
</dbReference>
<keyword evidence="2" id="KW-1185">Reference proteome</keyword>
<evidence type="ECO:0000313" key="2">
    <source>
        <dbReference type="Proteomes" id="UP000325081"/>
    </source>
</evidence>
<reference evidence="2" key="1">
    <citation type="journal article" date="2019" name="Curr. Biol.">
        <title>Genome Sequence of Striga asiatica Provides Insight into the Evolution of Plant Parasitism.</title>
        <authorList>
            <person name="Yoshida S."/>
            <person name="Kim S."/>
            <person name="Wafula E.K."/>
            <person name="Tanskanen J."/>
            <person name="Kim Y.M."/>
            <person name="Honaas L."/>
            <person name="Yang Z."/>
            <person name="Spallek T."/>
            <person name="Conn C.E."/>
            <person name="Ichihashi Y."/>
            <person name="Cheong K."/>
            <person name="Cui S."/>
            <person name="Der J.P."/>
            <person name="Gundlach H."/>
            <person name="Jiao Y."/>
            <person name="Hori C."/>
            <person name="Ishida J.K."/>
            <person name="Kasahara H."/>
            <person name="Kiba T."/>
            <person name="Kim M.S."/>
            <person name="Koo N."/>
            <person name="Laohavisit A."/>
            <person name="Lee Y.H."/>
            <person name="Lumba S."/>
            <person name="McCourt P."/>
            <person name="Mortimer J.C."/>
            <person name="Mutuku J.M."/>
            <person name="Nomura T."/>
            <person name="Sasaki-Sekimoto Y."/>
            <person name="Seto Y."/>
            <person name="Wang Y."/>
            <person name="Wakatake T."/>
            <person name="Sakakibara H."/>
            <person name="Demura T."/>
            <person name="Yamaguchi S."/>
            <person name="Yoneyama K."/>
            <person name="Manabe R.I."/>
            <person name="Nelson D.C."/>
            <person name="Schulman A.H."/>
            <person name="Timko M.P."/>
            <person name="dePamphilis C.W."/>
            <person name="Choi D."/>
            <person name="Shirasu K."/>
        </authorList>
    </citation>
    <scope>NUCLEOTIDE SEQUENCE [LARGE SCALE GENOMIC DNA]</scope>
    <source>
        <strain evidence="2">cv. UVA1</strain>
    </source>
</reference>
<accession>A0A5A7Q4H4</accession>
<comment type="caution">
    <text evidence="1">The sequence shown here is derived from an EMBL/GenBank/DDBJ whole genome shotgun (WGS) entry which is preliminary data.</text>
</comment>
<name>A0A5A7Q4H4_STRAF</name>